<dbReference type="RefSeq" id="WP_110255626.1">
    <property type="nucleotide sequence ID" value="NZ_QJKB01000004.1"/>
</dbReference>
<reference evidence="2 3" key="1">
    <citation type="submission" date="2018-05" db="EMBL/GenBank/DDBJ databases">
        <title>Genomic Encyclopedia of Type Strains, Phase IV (KMG-IV): sequencing the most valuable type-strain genomes for metagenomic binning, comparative biology and taxonomic classification.</title>
        <authorList>
            <person name="Goeker M."/>
        </authorList>
    </citation>
    <scope>NUCLEOTIDE SEQUENCE [LARGE SCALE GENOMIC DNA]</scope>
    <source>
        <strain evidence="2 3">DSM 19792</strain>
    </source>
</reference>
<feature type="signal peptide" evidence="1">
    <location>
        <begin position="1"/>
        <end position="26"/>
    </location>
</feature>
<gene>
    <name evidence="2" type="ORF">DFR42_10462</name>
</gene>
<protein>
    <recommendedName>
        <fullName evidence="4">Beta/gamma crystallin</fullName>
    </recommendedName>
</protein>
<dbReference type="AlphaFoldDB" id="A0A318J8I4"/>
<keyword evidence="3" id="KW-1185">Reference proteome</keyword>
<feature type="chain" id="PRO_5016431523" description="Beta/gamma crystallin" evidence="1">
    <location>
        <begin position="27"/>
        <end position="133"/>
    </location>
</feature>
<name>A0A318J8I4_9BURK</name>
<comment type="caution">
    <text evidence="2">The sequence shown here is derived from an EMBL/GenBank/DDBJ whole genome shotgun (WGS) entry which is preliminary data.</text>
</comment>
<dbReference type="Proteomes" id="UP000247792">
    <property type="component" value="Unassembled WGS sequence"/>
</dbReference>
<dbReference type="EMBL" id="QJKB01000004">
    <property type="protein sequence ID" value="PXX43061.1"/>
    <property type="molecule type" value="Genomic_DNA"/>
</dbReference>
<sequence length="133" mass="14936">MKLKLIPILCLALLATTCGYSEPAYNKPGYTPVNRMVAIPSEVMKTLVDLCQQCSFADIGEDYEQTDFRRDATLPLRGISWAGYSGSKWTIRYGHGGRGFHHHELTFETLPSVRIVAIEDNECNLSDLKDCCF</sequence>
<organism evidence="2 3">
    <name type="scientific">Undibacterium pigrum</name>
    <dbReference type="NCBI Taxonomy" id="401470"/>
    <lineage>
        <taxon>Bacteria</taxon>
        <taxon>Pseudomonadati</taxon>
        <taxon>Pseudomonadota</taxon>
        <taxon>Betaproteobacteria</taxon>
        <taxon>Burkholderiales</taxon>
        <taxon>Oxalobacteraceae</taxon>
        <taxon>Undibacterium</taxon>
    </lineage>
</organism>
<evidence type="ECO:0000313" key="2">
    <source>
        <dbReference type="EMBL" id="PXX43061.1"/>
    </source>
</evidence>
<proteinExistence type="predicted"/>
<keyword evidence="1" id="KW-0732">Signal</keyword>
<evidence type="ECO:0000256" key="1">
    <source>
        <dbReference type="SAM" id="SignalP"/>
    </source>
</evidence>
<evidence type="ECO:0000313" key="3">
    <source>
        <dbReference type="Proteomes" id="UP000247792"/>
    </source>
</evidence>
<evidence type="ECO:0008006" key="4">
    <source>
        <dbReference type="Google" id="ProtNLM"/>
    </source>
</evidence>
<accession>A0A318J8I4</accession>